<feature type="non-terminal residue" evidence="2">
    <location>
        <position position="1"/>
    </location>
</feature>
<keyword evidence="3" id="KW-1185">Reference proteome</keyword>
<gene>
    <name evidence="2" type="ORF">PCOR1329_LOCUS61141</name>
</gene>
<reference evidence="2" key="1">
    <citation type="submission" date="2023-10" db="EMBL/GenBank/DDBJ databases">
        <authorList>
            <person name="Chen Y."/>
            <person name="Shah S."/>
            <person name="Dougan E. K."/>
            <person name="Thang M."/>
            <person name="Chan C."/>
        </authorList>
    </citation>
    <scope>NUCLEOTIDE SEQUENCE [LARGE SCALE GENOMIC DNA]</scope>
</reference>
<dbReference type="Proteomes" id="UP001189429">
    <property type="component" value="Unassembled WGS sequence"/>
</dbReference>
<protein>
    <submittedName>
        <fullName evidence="2">Uncharacterized protein</fullName>
    </submittedName>
</protein>
<organism evidence="2 3">
    <name type="scientific">Prorocentrum cordatum</name>
    <dbReference type="NCBI Taxonomy" id="2364126"/>
    <lineage>
        <taxon>Eukaryota</taxon>
        <taxon>Sar</taxon>
        <taxon>Alveolata</taxon>
        <taxon>Dinophyceae</taxon>
        <taxon>Prorocentrales</taxon>
        <taxon>Prorocentraceae</taxon>
        <taxon>Prorocentrum</taxon>
    </lineage>
</organism>
<evidence type="ECO:0000256" key="1">
    <source>
        <dbReference type="SAM" id="MobiDB-lite"/>
    </source>
</evidence>
<feature type="region of interest" description="Disordered" evidence="1">
    <location>
        <begin position="156"/>
        <end position="176"/>
    </location>
</feature>
<feature type="region of interest" description="Disordered" evidence="1">
    <location>
        <begin position="1"/>
        <end position="69"/>
    </location>
</feature>
<evidence type="ECO:0000313" key="3">
    <source>
        <dbReference type="Proteomes" id="UP001189429"/>
    </source>
</evidence>
<proteinExistence type="predicted"/>
<feature type="compositionally biased region" description="Polar residues" evidence="1">
    <location>
        <begin position="164"/>
        <end position="176"/>
    </location>
</feature>
<name>A0ABN9VV32_9DINO</name>
<evidence type="ECO:0000313" key="2">
    <source>
        <dbReference type="EMBL" id="CAK0876954.1"/>
    </source>
</evidence>
<accession>A0ABN9VV32</accession>
<comment type="caution">
    <text evidence="2">The sequence shown here is derived from an EMBL/GenBank/DDBJ whole genome shotgun (WGS) entry which is preliminary data.</text>
</comment>
<feature type="compositionally biased region" description="Basic and acidic residues" evidence="1">
    <location>
        <begin position="36"/>
        <end position="50"/>
    </location>
</feature>
<sequence>DDLDEGIAEMNCRGPKTRHGGRRPAKSGIPNRLKRDRLERVIKRGMEAQHESPPLPRPGAGTLPGEADTKKGECDRNYAKCWTLCMRYNNYMLRDKKQDCKIRCYAKRRHCYFTARPAHLQIRPEFREMMGVTGTQTFEEWVDSLPSTRPNWKYGSYEPGNFQARPSASPPASGQA</sequence>
<dbReference type="EMBL" id="CAUYUJ010017684">
    <property type="protein sequence ID" value="CAK0876954.1"/>
    <property type="molecule type" value="Genomic_DNA"/>
</dbReference>
<feature type="compositionally biased region" description="Basic residues" evidence="1">
    <location>
        <begin position="15"/>
        <end position="25"/>
    </location>
</feature>